<dbReference type="GeneID" id="108509539"/>
<gene>
    <name evidence="2" type="primary">LOC108509539</name>
</gene>
<evidence type="ECO:0000313" key="1">
    <source>
        <dbReference type="Proteomes" id="UP000504624"/>
    </source>
</evidence>
<reference evidence="2" key="1">
    <citation type="submission" date="2025-08" db="UniProtKB">
        <authorList>
            <consortium name="RefSeq"/>
        </authorList>
    </citation>
    <scope>IDENTIFICATION</scope>
</reference>
<dbReference type="Proteomes" id="UP000504624">
    <property type="component" value="Unplaced"/>
</dbReference>
<dbReference type="RefSeq" id="XP_017694515.1">
    <property type="nucleotide sequence ID" value="XM_017839026.1"/>
</dbReference>
<dbReference type="OrthoDB" id="9049730at2759"/>
<protein>
    <submittedName>
        <fullName evidence="2">Uncharacterized protein LOC108509539</fullName>
    </submittedName>
</protein>
<organism evidence="1 2">
    <name type="scientific">Lepidothrix coronata</name>
    <name type="common">blue-crowned manakin</name>
    <dbReference type="NCBI Taxonomy" id="321398"/>
    <lineage>
        <taxon>Eukaryota</taxon>
        <taxon>Metazoa</taxon>
        <taxon>Chordata</taxon>
        <taxon>Craniata</taxon>
        <taxon>Vertebrata</taxon>
        <taxon>Euteleostomi</taxon>
        <taxon>Archelosauria</taxon>
        <taxon>Archosauria</taxon>
        <taxon>Dinosauria</taxon>
        <taxon>Saurischia</taxon>
        <taxon>Theropoda</taxon>
        <taxon>Coelurosauria</taxon>
        <taxon>Aves</taxon>
        <taxon>Neognathae</taxon>
        <taxon>Neoaves</taxon>
        <taxon>Telluraves</taxon>
        <taxon>Australaves</taxon>
        <taxon>Passeriformes</taxon>
        <taxon>Pipridae</taxon>
        <taxon>Lepidothrix</taxon>
    </lineage>
</organism>
<dbReference type="AlphaFoldDB" id="A0A6J0J6F2"/>
<evidence type="ECO:0000313" key="2">
    <source>
        <dbReference type="RefSeq" id="XP_017694515.1"/>
    </source>
</evidence>
<keyword evidence="1" id="KW-1185">Reference proteome</keyword>
<name>A0A6J0J6F2_9PASS</name>
<sequence length="228" mass="25851">MPSTGCCPGPWSRCSLSRLHPSDPAGISLSTHKSSCSRRRIQPGERWIRAMRGAGSRGPRAPGDGRREIPCGFFSTGKPERLFVQSRKEGLEEFTSRNPWKCPRPGWSNLGWWKVSCPWHRGDWLGFKVPSNPTHPGMWRCFSSWIKAEPGQKEKMRRRNAEPGDSRSKAPFFMGYPECGPAIPENLFDSQGRQKNQCLPREIQPFHASFLPGDSKEVSDLLFFMFLA</sequence>
<proteinExistence type="predicted"/>
<accession>A0A6J0J6F2</accession>